<dbReference type="GO" id="GO:0005764">
    <property type="term" value="C:lysosome"/>
    <property type="evidence" value="ECO:0007669"/>
    <property type="project" value="UniProtKB-SubCell"/>
</dbReference>
<evidence type="ECO:0000256" key="1">
    <source>
        <dbReference type="ARBA" id="ARBA00000900"/>
    </source>
</evidence>
<dbReference type="EMBL" id="CAJNOK010001048">
    <property type="protein sequence ID" value="CAF0790337.1"/>
    <property type="molecule type" value="Genomic_DNA"/>
</dbReference>
<evidence type="ECO:0000313" key="22">
    <source>
        <dbReference type="EMBL" id="CAF4034743.1"/>
    </source>
</evidence>
<evidence type="ECO:0000256" key="16">
    <source>
        <dbReference type="PROSITE-ProRule" id="PRU00175"/>
    </source>
</evidence>
<dbReference type="InterPro" id="IPR013083">
    <property type="entry name" value="Znf_RING/FYVE/PHD"/>
</dbReference>
<feature type="region of interest" description="Disordered" evidence="17">
    <location>
        <begin position="175"/>
        <end position="197"/>
    </location>
</feature>
<evidence type="ECO:0000256" key="8">
    <source>
        <dbReference type="ARBA" id="ARBA00022707"/>
    </source>
</evidence>
<reference evidence="20" key="1">
    <citation type="submission" date="2021-02" db="EMBL/GenBank/DDBJ databases">
        <authorList>
            <person name="Nowell W R."/>
        </authorList>
    </citation>
    <scope>NUCLEOTIDE SEQUENCE</scope>
</reference>
<dbReference type="Pfam" id="PF13639">
    <property type="entry name" value="zf-RING_2"/>
    <property type="match status" value="1"/>
</dbReference>
<evidence type="ECO:0000256" key="17">
    <source>
        <dbReference type="SAM" id="MobiDB-lite"/>
    </source>
</evidence>
<dbReference type="OrthoDB" id="10057496at2759"/>
<keyword evidence="10 16" id="KW-0479">Metal-binding</keyword>
<name>A0A815AQN4_9BILA</name>
<evidence type="ECO:0000256" key="9">
    <source>
        <dbReference type="ARBA" id="ARBA00022753"/>
    </source>
</evidence>
<comment type="pathway">
    <text evidence="5">Protein modification; protein ubiquitination.</text>
</comment>
<keyword evidence="7" id="KW-0808">Transferase</keyword>
<evidence type="ECO:0000256" key="10">
    <source>
        <dbReference type="ARBA" id="ARBA00022771"/>
    </source>
</evidence>
<comment type="caution">
    <text evidence="20">The sequence shown here is derived from an EMBL/GenBank/DDBJ whole genome shotgun (WGS) entry which is preliminary data.</text>
</comment>
<organism evidence="20 23">
    <name type="scientific">Didymodactylos carnosus</name>
    <dbReference type="NCBI Taxonomy" id="1234261"/>
    <lineage>
        <taxon>Eukaryota</taxon>
        <taxon>Metazoa</taxon>
        <taxon>Spiralia</taxon>
        <taxon>Gnathifera</taxon>
        <taxon>Rotifera</taxon>
        <taxon>Eurotatoria</taxon>
        <taxon>Bdelloidea</taxon>
        <taxon>Philodinida</taxon>
        <taxon>Philodinidae</taxon>
        <taxon>Didymodactylos</taxon>
    </lineage>
</organism>
<keyword evidence="13" id="KW-0472">Membrane</keyword>
<dbReference type="PROSITE" id="PS50089">
    <property type="entry name" value="ZF_RING_2"/>
    <property type="match status" value="1"/>
</dbReference>
<keyword evidence="14" id="KW-0458">Lysosome</keyword>
<keyword evidence="11" id="KW-0833">Ubl conjugation pathway</keyword>
<accession>A0A815AQN4</accession>
<dbReference type="SUPFAM" id="SSF57850">
    <property type="entry name" value="RING/U-box"/>
    <property type="match status" value="1"/>
</dbReference>
<dbReference type="PANTHER" id="PTHR46661:SF4">
    <property type="entry name" value="RING-TYPE DOMAIN-CONTAINING PROTEIN"/>
    <property type="match status" value="1"/>
</dbReference>
<evidence type="ECO:0000256" key="14">
    <source>
        <dbReference type="ARBA" id="ARBA00023228"/>
    </source>
</evidence>
<protein>
    <recommendedName>
        <fullName evidence="6">RING-type E3 ubiquitin transferase</fullName>
        <ecNumber evidence="6">2.3.2.27</ecNumber>
    </recommendedName>
</protein>
<dbReference type="Proteomes" id="UP000677228">
    <property type="component" value="Unassembled WGS sequence"/>
</dbReference>
<evidence type="ECO:0000313" key="19">
    <source>
        <dbReference type="EMBL" id="CAF0790337.1"/>
    </source>
</evidence>
<dbReference type="AlphaFoldDB" id="A0A815AQN4"/>
<dbReference type="InterPro" id="IPR051878">
    <property type="entry name" value="ZNRF_ubiq-protein_ligase"/>
</dbReference>
<evidence type="ECO:0000256" key="3">
    <source>
        <dbReference type="ARBA" id="ARBA00004177"/>
    </source>
</evidence>
<keyword evidence="23" id="KW-1185">Reference proteome</keyword>
<dbReference type="EMBL" id="CAJOBA010001048">
    <property type="protein sequence ID" value="CAF3572846.1"/>
    <property type="molecule type" value="Genomic_DNA"/>
</dbReference>
<keyword evidence="15" id="KW-0449">Lipoprotein</keyword>
<keyword evidence="12" id="KW-0862">Zinc</keyword>
<feature type="domain" description="RING-type" evidence="18">
    <location>
        <begin position="113"/>
        <end position="154"/>
    </location>
</feature>
<dbReference type="EC" id="2.3.2.27" evidence="6"/>
<dbReference type="PANTHER" id="PTHR46661">
    <property type="entry name" value="E3 UBIQUITIN-PROTEIN LIGASE ZNRF1-LIKE PROTEIN"/>
    <property type="match status" value="1"/>
</dbReference>
<dbReference type="SMART" id="SM00184">
    <property type="entry name" value="RING"/>
    <property type="match status" value="1"/>
</dbReference>
<dbReference type="InterPro" id="IPR001841">
    <property type="entry name" value="Znf_RING"/>
</dbReference>
<dbReference type="GO" id="GO:0070936">
    <property type="term" value="P:protein K48-linked ubiquitination"/>
    <property type="evidence" value="ECO:0007669"/>
    <property type="project" value="TreeGrafter"/>
</dbReference>
<dbReference type="Gene3D" id="3.30.40.10">
    <property type="entry name" value="Zinc/RING finger domain, C3HC4 (zinc finger)"/>
    <property type="match status" value="1"/>
</dbReference>
<evidence type="ECO:0000256" key="13">
    <source>
        <dbReference type="ARBA" id="ARBA00023136"/>
    </source>
</evidence>
<evidence type="ECO:0000256" key="2">
    <source>
        <dbReference type="ARBA" id="ARBA00004170"/>
    </source>
</evidence>
<dbReference type="EMBL" id="CAJNOQ010010707">
    <property type="protein sequence ID" value="CAF1258915.1"/>
    <property type="molecule type" value="Genomic_DNA"/>
</dbReference>
<keyword evidence="9" id="KW-0967">Endosome</keyword>
<dbReference type="Proteomes" id="UP000681722">
    <property type="component" value="Unassembled WGS sequence"/>
</dbReference>
<keyword evidence="10 16" id="KW-0863">Zinc-finger</keyword>
<gene>
    <name evidence="20" type="ORF">GPM918_LOCUS26507</name>
    <name evidence="19" type="ORF">OVA965_LOCUS4098</name>
    <name evidence="22" type="ORF">SRO942_LOCUS26678</name>
    <name evidence="21" type="ORF">TMI583_LOCUS4096</name>
</gene>
<evidence type="ECO:0000256" key="4">
    <source>
        <dbReference type="ARBA" id="ARBA00004371"/>
    </source>
</evidence>
<evidence type="ECO:0000313" key="23">
    <source>
        <dbReference type="Proteomes" id="UP000663829"/>
    </source>
</evidence>
<sequence>MGSCCSEDTNPLRHENHLLPGMKRYQPPRDSCTTPNLVVHQTKTQYQRQLPSNDTYMAEYLDERGQKHFVRLPLIINQQQQQQLVTKKVDSYNLFLPPWHNEEIMRHDLNEECAICLETFEKGQTVARLECLCVYHKSCIEVWAMQKRVCPQHTECETLSANLLQIMVDEKDNDTHSQQISVKSEKKSFKSTKIKKR</sequence>
<evidence type="ECO:0000256" key="5">
    <source>
        <dbReference type="ARBA" id="ARBA00004906"/>
    </source>
</evidence>
<evidence type="ECO:0000256" key="7">
    <source>
        <dbReference type="ARBA" id="ARBA00022679"/>
    </source>
</evidence>
<evidence type="ECO:0000256" key="6">
    <source>
        <dbReference type="ARBA" id="ARBA00012483"/>
    </source>
</evidence>
<dbReference type="CDD" id="cd16489">
    <property type="entry name" value="mRING-CH-C4HC2H_ZNRF"/>
    <property type="match status" value="1"/>
</dbReference>
<dbReference type="GO" id="GO:0005768">
    <property type="term" value="C:endosome"/>
    <property type="evidence" value="ECO:0007669"/>
    <property type="project" value="UniProtKB-SubCell"/>
</dbReference>
<dbReference type="GO" id="GO:0016020">
    <property type="term" value="C:membrane"/>
    <property type="evidence" value="ECO:0007669"/>
    <property type="project" value="UniProtKB-SubCell"/>
</dbReference>
<evidence type="ECO:0000313" key="20">
    <source>
        <dbReference type="EMBL" id="CAF1258915.1"/>
    </source>
</evidence>
<proteinExistence type="predicted"/>
<dbReference type="Proteomes" id="UP000663829">
    <property type="component" value="Unassembled WGS sequence"/>
</dbReference>
<evidence type="ECO:0000256" key="11">
    <source>
        <dbReference type="ARBA" id="ARBA00022786"/>
    </source>
</evidence>
<dbReference type="Proteomes" id="UP000682733">
    <property type="component" value="Unassembled WGS sequence"/>
</dbReference>
<dbReference type="GO" id="GO:0061630">
    <property type="term" value="F:ubiquitin protein ligase activity"/>
    <property type="evidence" value="ECO:0007669"/>
    <property type="project" value="UniProtKB-EC"/>
</dbReference>
<evidence type="ECO:0000256" key="15">
    <source>
        <dbReference type="ARBA" id="ARBA00023288"/>
    </source>
</evidence>
<comment type="subcellular location">
    <subcellularLocation>
        <location evidence="3">Endosome</location>
    </subcellularLocation>
    <subcellularLocation>
        <location evidence="4">Lysosome</location>
    </subcellularLocation>
    <subcellularLocation>
        <location evidence="2">Membrane</location>
        <topology evidence="2">Peripheral membrane protein</topology>
    </subcellularLocation>
</comment>
<dbReference type="EMBL" id="CAJOBC010017865">
    <property type="protein sequence ID" value="CAF4034743.1"/>
    <property type="molecule type" value="Genomic_DNA"/>
</dbReference>
<dbReference type="GO" id="GO:0043161">
    <property type="term" value="P:proteasome-mediated ubiquitin-dependent protein catabolic process"/>
    <property type="evidence" value="ECO:0007669"/>
    <property type="project" value="TreeGrafter"/>
</dbReference>
<dbReference type="GO" id="GO:0008270">
    <property type="term" value="F:zinc ion binding"/>
    <property type="evidence" value="ECO:0007669"/>
    <property type="project" value="UniProtKB-KW"/>
</dbReference>
<evidence type="ECO:0000259" key="18">
    <source>
        <dbReference type="PROSITE" id="PS50089"/>
    </source>
</evidence>
<keyword evidence="8" id="KW-0519">Myristate</keyword>
<comment type="catalytic activity">
    <reaction evidence="1">
        <text>S-ubiquitinyl-[E2 ubiquitin-conjugating enzyme]-L-cysteine + [acceptor protein]-L-lysine = [E2 ubiquitin-conjugating enzyme]-L-cysteine + N(6)-ubiquitinyl-[acceptor protein]-L-lysine.</text>
        <dbReference type="EC" id="2.3.2.27"/>
    </reaction>
</comment>
<evidence type="ECO:0000256" key="12">
    <source>
        <dbReference type="ARBA" id="ARBA00022833"/>
    </source>
</evidence>
<evidence type="ECO:0000313" key="21">
    <source>
        <dbReference type="EMBL" id="CAF3572846.1"/>
    </source>
</evidence>